<dbReference type="PANTHER" id="PTHR10091:SF0">
    <property type="entry name" value="GALACTOSE MUTAROTASE"/>
    <property type="match status" value="1"/>
</dbReference>
<dbReference type="GO" id="GO:0006006">
    <property type="term" value="P:glucose metabolic process"/>
    <property type="evidence" value="ECO:0007669"/>
    <property type="project" value="TreeGrafter"/>
</dbReference>
<dbReference type="HOGENOM" id="CLU_031753_3_0_1"/>
<proteinExistence type="inferred from homology"/>
<evidence type="ECO:0000313" key="5">
    <source>
        <dbReference type="Proteomes" id="UP000007796"/>
    </source>
</evidence>
<keyword evidence="5" id="KW-1185">Reference proteome</keyword>
<dbReference type="STRING" id="655863.F0XLA6"/>
<comment type="similarity">
    <text evidence="1">Belongs to the aldose epimerase family.</text>
</comment>
<dbReference type="InterPro" id="IPR014718">
    <property type="entry name" value="GH-type_carb-bd"/>
</dbReference>
<dbReference type="FunCoup" id="F0XLA6">
    <property type="interactions" value="673"/>
</dbReference>
<protein>
    <submittedName>
        <fullName evidence="4">Aldose 1-epimerase</fullName>
    </submittedName>
</protein>
<sequence length="350" mass="37217">MADDAPFSFLPLGAIIQRFDVDGTNIVQGFPTSELYASHNAPYFGETIGRVANRISGAQLHNINGSADCPLTANDGPNALHGGPAGWGKKTWTGPSPVGVHTLFPGLAPLTEGGESVRFTLDSPDGDEGYPGNVLASVTYTAGRQAEDDKRITVLVIDYEAELVGNADETVINMTNHSYFNLSGTTSIEGTVVELATNSYLPVDSTGIPTGGPVPFATVPPAHTSFVFGATAPDIDDCLVVNEEPSSVPIDTRSSPLVRFLTAHHPQSGVHLEVWSTEPAFQLYTAGYVDLPPLGGLPARGQRCGFCVEPSRYVNAANVDAWRSMVLLKRGAKYGARIVYRAWKDAQKEG</sequence>
<keyword evidence="3" id="KW-0119">Carbohydrate metabolism</keyword>
<dbReference type="GeneID" id="25979734"/>
<dbReference type="GO" id="GO:0004034">
    <property type="term" value="F:aldose 1-epimerase activity"/>
    <property type="evidence" value="ECO:0007669"/>
    <property type="project" value="TreeGrafter"/>
</dbReference>
<accession>F0XLA6</accession>
<dbReference type="Pfam" id="PF01263">
    <property type="entry name" value="Aldose_epim"/>
    <property type="match status" value="1"/>
</dbReference>
<dbReference type="OrthoDB" id="274691at2759"/>
<dbReference type="AlphaFoldDB" id="F0XLA6"/>
<dbReference type="InParanoid" id="F0XLA6"/>
<dbReference type="InterPro" id="IPR047215">
    <property type="entry name" value="Galactose_mutarotase-like"/>
</dbReference>
<gene>
    <name evidence="4" type="ORF">CMQ_6314</name>
</gene>
<dbReference type="InterPro" id="IPR018052">
    <property type="entry name" value="Ald1_epimerase_CS"/>
</dbReference>
<dbReference type="GO" id="GO:0033499">
    <property type="term" value="P:galactose catabolic process via UDP-galactose, Leloir pathway"/>
    <property type="evidence" value="ECO:0007669"/>
    <property type="project" value="TreeGrafter"/>
</dbReference>
<dbReference type="GO" id="GO:0030246">
    <property type="term" value="F:carbohydrate binding"/>
    <property type="evidence" value="ECO:0007669"/>
    <property type="project" value="InterPro"/>
</dbReference>
<evidence type="ECO:0000256" key="3">
    <source>
        <dbReference type="ARBA" id="ARBA00023277"/>
    </source>
</evidence>
<organism evidence="5">
    <name type="scientific">Grosmannia clavigera (strain kw1407 / UAMH 11150)</name>
    <name type="common">Blue stain fungus</name>
    <name type="synonym">Graphiocladiella clavigera</name>
    <dbReference type="NCBI Taxonomy" id="655863"/>
    <lineage>
        <taxon>Eukaryota</taxon>
        <taxon>Fungi</taxon>
        <taxon>Dikarya</taxon>
        <taxon>Ascomycota</taxon>
        <taxon>Pezizomycotina</taxon>
        <taxon>Sordariomycetes</taxon>
        <taxon>Sordariomycetidae</taxon>
        <taxon>Ophiostomatales</taxon>
        <taxon>Ophiostomataceae</taxon>
        <taxon>Leptographium</taxon>
    </lineage>
</organism>
<dbReference type="SUPFAM" id="SSF74650">
    <property type="entry name" value="Galactose mutarotase-like"/>
    <property type="match status" value="1"/>
</dbReference>
<evidence type="ECO:0000313" key="4">
    <source>
        <dbReference type="EMBL" id="EFX01372.1"/>
    </source>
</evidence>
<dbReference type="eggNOG" id="KOG1371">
    <property type="taxonomic scope" value="Eukaryota"/>
</dbReference>
<dbReference type="CDD" id="cd09019">
    <property type="entry name" value="galactose_mutarotase_like"/>
    <property type="match status" value="1"/>
</dbReference>
<keyword evidence="2" id="KW-0413">Isomerase</keyword>
<name>F0XLA6_GROCL</name>
<evidence type="ECO:0000256" key="1">
    <source>
        <dbReference type="ARBA" id="ARBA00006206"/>
    </source>
</evidence>
<dbReference type="EMBL" id="GL629794">
    <property type="protein sequence ID" value="EFX01372.1"/>
    <property type="molecule type" value="Genomic_DNA"/>
</dbReference>
<dbReference type="Proteomes" id="UP000007796">
    <property type="component" value="Unassembled WGS sequence"/>
</dbReference>
<dbReference type="RefSeq" id="XP_014170854.1">
    <property type="nucleotide sequence ID" value="XM_014315379.1"/>
</dbReference>
<dbReference type="PROSITE" id="PS00545">
    <property type="entry name" value="ALDOSE_1_EPIMERASE"/>
    <property type="match status" value="1"/>
</dbReference>
<reference evidence="4 5" key="1">
    <citation type="journal article" date="2011" name="Proc. Natl. Acad. Sci. U.S.A.">
        <title>Genome and transcriptome analyses of the mountain pine beetle-fungal symbiont Grosmannia clavigera, a lodgepole pine pathogen.</title>
        <authorList>
            <person name="DiGuistini S."/>
            <person name="Wang Y."/>
            <person name="Liao N.Y."/>
            <person name="Taylor G."/>
            <person name="Tanguay P."/>
            <person name="Feau N."/>
            <person name="Henrissat B."/>
            <person name="Chan S.K."/>
            <person name="Hesse-Orce U."/>
            <person name="Alamouti S.M."/>
            <person name="Tsui C.K.M."/>
            <person name="Docking R.T."/>
            <person name="Levasseur A."/>
            <person name="Haridas S."/>
            <person name="Robertson G."/>
            <person name="Birol I."/>
            <person name="Holt R.A."/>
            <person name="Marra M.A."/>
            <person name="Hamelin R.C."/>
            <person name="Hirst M."/>
            <person name="Jones S.J.M."/>
            <person name="Bohlmann J."/>
            <person name="Breuil C."/>
        </authorList>
    </citation>
    <scope>NUCLEOTIDE SEQUENCE [LARGE SCALE GENOMIC DNA]</scope>
    <source>
        <strain evidence="5">kw1407 / UAMH 11150</strain>
    </source>
</reference>
<dbReference type="InterPro" id="IPR008183">
    <property type="entry name" value="Aldose_1/G6P_1-epimerase"/>
</dbReference>
<dbReference type="InterPro" id="IPR011013">
    <property type="entry name" value="Gal_mutarotase_sf_dom"/>
</dbReference>
<evidence type="ECO:0000256" key="2">
    <source>
        <dbReference type="ARBA" id="ARBA00023235"/>
    </source>
</evidence>
<dbReference type="Gene3D" id="2.70.98.10">
    <property type="match status" value="1"/>
</dbReference>
<dbReference type="PANTHER" id="PTHR10091">
    <property type="entry name" value="ALDOSE-1-EPIMERASE"/>
    <property type="match status" value="1"/>
</dbReference>